<gene>
    <name evidence="1" type="ORF">H6G24_04835</name>
</gene>
<sequence length="69" mass="8274">MNLLRTRIHHLIDQLADEDVPTTWEVVHNLYCDFSMLKAIEETKRSQQPWDILTQDEAIRQLMYWGSET</sequence>
<proteinExistence type="predicted"/>
<dbReference type="RefSeq" id="WP_190550097.1">
    <property type="nucleotide sequence ID" value="NZ_CAWPNO010000084.1"/>
</dbReference>
<name>A0ABR8A4D7_9CYAN</name>
<protein>
    <submittedName>
        <fullName evidence="1">Uncharacterized protein</fullName>
    </submittedName>
</protein>
<dbReference type="Proteomes" id="UP000658514">
    <property type="component" value="Unassembled WGS sequence"/>
</dbReference>
<accession>A0ABR8A4D7</accession>
<organism evidence="1 2">
    <name type="scientific">Calothrix parietina FACHB-288</name>
    <dbReference type="NCBI Taxonomy" id="2692896"/>
    <lineage>
        <taxon>Bacteria</taxon>
        <taxon>Bacillati</taxon>
        <taxon>Cyanobacteriota</taxon>
        <taxon>Cyanophyceae</taxon>
        <taxon>Nostocales</taxon>
        <taxon>Calotrichaceae</taxon>
        <taxon>Calothrix</taxon>
    </lineage>
</organism>
<evidence type="ECO:0000313" key="1">
    <source>
        <dbReference type="EMBL" id="MBD2194822.1"/>
    </source>
</evidence>
<keyword evidence="2" id="KW-1185">Reference proteome</keyword>
<comment type="caution">
    <text evidence="1">The sequence shown here is derived from an EMBL/GenBank/DDBJ whole genome shotgun (WGS) entry which is preliminary data.</text>
</comment>
<reference evidence="1 2" key="1">
    <citation type="journal article" date="2020" name="ISME J.">
        <title>Comparative genomics reveals insights into cyanobacterial evolution and habitat adaptation.</title>
        <authorList>
            <person name="Chen M.Y."/>
            <person name="Teng W.K."/>
            <person name="Zhao L."/>
            <person name="Hu C.X."/>
            <person name="Zhou Y.K."/>
            <person name="Han B.P."/>
            <person name="Song L.R."/>
            <person name="Shu W.S."/>
        </authorList>
    </citation>
    <scope>NUCLEOTIDE SEQUENCE [LARGE SCALE GENOMIC DNA]</scope>
    <source>
        <strain evidence="1 2">FACHB-288</strain>
    </source>
</reference>
<dbReference type="EMBL" id="JACJQH010000005">
    <property type="protein sequence ID" value="MBD2194822.1"/>
    <property type="molecule type" value="Genomic_DNA"/>
</dbReference>
<evidence type="ECO:0000313" key="2">
    <source>
        <dbReference type="Proteomes" id="UP000658514"/>
    </source>
</evidence>